<dbReference type="GO" id="GO:0034332">
    <property type="term" value="P:adherens junction organization"/>
    <property type="evidence" value="ECO:0007669"/>
    <property type="project" value="TreeGrafter"/>
</dbReference>
<protein>
    <recommendedName>
        <fullName evidence="19">Cadherin domain-containing protein</fullName>
    </recommendedName>
</protein>
<dbReference type="GO" id="GO:0016339">
    <property type="term" value="P:calcium-dependent cell-cell adhesion via plasma membrane cell adhesion molecules"/>
    <property type="evidence" value="ECO:0007669"/>
    <property type="project" value="TreeGrafter"/>
</dbReference>
<dbReference type="GO" id="GO:0008013">
    <property type="term" value="F:beta-catenin binding"/>
    <property type="evidence" value="ECO:0007669"/>
    <property type="project" value="TreeGrafter"/>
</dbReference>
<dbReference type="InterPro" id="IPR014868">
    <property type="entry name" value="Cadherin_pro_dom"/>
</dbReference>
<evidence type="ECO:0000256" key="12">
    <source>
        <dbReference type="ARBA" id="ARBA00023136"/>
    </source>
</evidence>
<dbReference type="EMBL" id="JADWDJ010000001">
    <property type="protein sequence ID" value="KAG5286764.1"/>
    <property type="molecule type" value="Genomic_DNA"/>
</dbReference>
<feature type="domain" description="Cadherin" evidence="19">
    <location>
        <begin position="133"/>
        <end position="241"/>
    </location>
</feature>
<feature type="signal peptide" evidence="18">
    <location>
        <begin position="1"/>
        <end position="29"/>
    </location>
</feature>
<dbReference type="InterPro" id="IPR015919">
    <property type="entry name" value="Cadherin-like_sf"/>
</dbReference>
<dbReference type="GO" id="GO:0030057">
    <property type="term" value="C:desmosome"/>
    <property type="evidence" value="ECO:0007669"/>
    <property type="project" value="UniProtKB-SubCell"/>
</dbReference>
<keyword evidence="5" id="KW-0479">Metal-binding</keyword>
<dbReference type="GO" id="GO:0005912">
    <property type="term" value="C:adherens junction"/>
    <property type="evidence" value="ECO:0007669"/>
    <property type="project" value="TreeGrafter"/>
</dbReference>
<sequence>MKSQEVGSMSHHMILWICVCVEIIFCACGESCFPPSFYATAPQEINAGHVLSKVYVVGCASQLKRVETSDPDFAIHLDGTIVALHSTEVPSAGRHFSVWAQDSDGRQSKMDVYISQKSTQPPKTGILRRFKRRWSPPPISIVENDNSGLSKDIERVGSDSSANHSVYYVISGPGVDKDPVGVFTVDKFSGMLRVHSAVDREEWPQFQIVVQVYDRFTNKETDLPLPLTVQVTDVNDNAPTFTGSLKFSVLEQSAGVVVGHVNATDRDETGTEHTKIKYTLLDGNDLFSIDAQTGVIKTRTATLDREVKDKHFITVEIRDMNGAPNGLFNTATATILLEDINDNPPVFSKTSLSVNVKENVEGETLLLRIPVEDKDLTKTPNWKSVFAITKGNDAGLFRIETDPDTNEGLLYLTKPLDYEKNKAVKLEVQARNEAELSGTQASWASIPIDVNVEDEDEGPEFMPANLTLRIKEGLPNGTVIGKYIAKDPETSSNTGIRYYEISDPASWIEVGESTGELKITNTVDRESHLVKNDMYNITVKAVDASAKTGTGTVFIIVEDVNDNIPLLPTHELIVCEKEGELGSVVLVAEDKDKTPFSSPFLFELRKPYEGEWTLSKLNDTAATLQQAGELPTGTTYTIPVLVKDLQGEGDTQTVTVKICRCQLNQCVASQTSTALGVGGILAMLLGLALLLLLCVLAAFFCVTGKDKPKHVDAHGSGGMLLKSNTEGPGEEVSNILIVPTSGIDQSVKGTAVDNGMFDTMNSMGVMNATSMAGAWQDSQQPFLQQSSDMLDMNSQHDFRAENNVFLLNQRDEATLQTWRTNGIYLDMKLNYLRTGEDGRYADDILHSYGFEGEGSVAGSVGCCSDQNPNDNLDFLNTLGPKFRTLAEVYNKK</sequence>
<evidence type="ECO:0000259" key="19">
    <source>
        <dbReference type="PROSITE" id="PS50268"/>
    </source>
</evidence>
<dbReference type="AlphaFoldDB" id="A0AAV6HK60"/>
<keyword evidence="13" id="KW-0325">Glycoprotein</keyword>
<keyword evidence="4 15" id="KW-0812">Transmembrane</keyword>
<feature type="chain" id="PRO_5043383592" description="Cadherin domain-containing protein" evidence="18">
    <location>
        <begin position="30"/>
        <end position="892"/>
    </location>
</feature>
<dbReference type="CDD" id="cd11304">
    <property type="entry name" value="Cadherin_repeat"/>
    <property type="match status" value="4"/>
</dbReference>
<keyword evidence="11 17" id="KW-1133">Transmembrane helix</keyword>
<keyword evidence="7" id="KW-0677">Repeat</keyword>
<evidence type="ECO:0000313" key="20">
    <source>
        <dbReference type="EMBL" id="KAG5286764.1"/>
    </source>
</evidence>
<dbReference type="GO" id="GO:0044331">
    <property type="term" value="P:cell-cell adhesion mediated by cadherin"/>
    <property type="evidence" value="ECO:0007669"/>
    <property type="project" value="TreeGrafter"/>
</dbReference>
<evidence type="ECO:0000256" key="18">
    <source>
        <dbReference type="SAM" id="SignalP"/>
    </source>
</evidence>
<dbReference type="PANTHER" id="PTHR24027">
    <property type="entry name" value="CADHERIN-23"/>
    <property type="match status" value="1"/>
</dbReference>
<dbReference type="GO" id="GO:0060027">
    <property type="term" value="P:convergent extension involved in gastrulation"/>
    <property type="evidence" value="ECO:0007669"/>
    <property type="project" value="UniProtKB-ARBA"/>
</dbReference>
<dbReference type="SUPFAM" id="SSF49313">
    <property type="entry name" value="Cadherin-like"/>
    <property type="match status" value="6"/>
</dbReference>
<evidence type="ECO:0000256" key="2">
    <source>
        <dbReference type="ARBA" id="ARBA00004568"/>
    </source>
</evidence>
<keyword evidence="6 18" id="KW-0732">Signal</keyword>
<dbReference type="Pfam" id="PF01049">
    <property type="entry name" value="CADH_Y-type_LIR"/>
    <property type="match status" value="1"/>
</dbReference>
<feature type="domain" description="Cadherin" evidence="19">
    <location>
        <begin position="255"/>
        <end position="347"/>
    </location>
</feature>
<dbReference type="InterPro" id="IPR039808">
    <property type="entry name" value="Cadherin"/>
</dbReference>
<dbReference type="GO" id="GO:0005509">
    <property type="term" value="F:calcium ion binding"/>
    <property type="evidence" value="ECO:0007669"/>
    <property type="project" value="UniProtKB-UniRule"/>
</dbReference>
<evidence type="ECO:0000256" key="14">
    <source>
        <dbReference type="PROSITE-ProRule" id="PRU00043"/>
    </source>
</evidence>
<comment type="caution">
    <text evidence="20">The sequence shown here is derived from an EMBL/GenBank/DDBJ whole genome shotgun (WGS) entry which is preliminary data.</text>
</comment>
<comment type="function">
    <text evidence="16">A component of desmosome cell-cell junctions which are required for positive regulation of cellular adhesion. Involved in the interaction of plaque proteins and intermediate filaments mediating cell-cell adhesion.</text>
</comment>
<dbReference type="InterPro" id="IPR009122">
    <property type="entry name" value="Desmosomal_cadherin"/>
</dbReference>
<proteinExistence type="predicted"/>
<dbReference type="GO" id="GO:0000902">
    <property type="term" value="P:cell morphogenesis"/>
    <property type="evidence" value="ECO:0007669"/>
    <property type="project" value="TreeGrafter"/>
</dbReference>
<dbReference type="SMART" id="SM00112">
    <property type="entry name" value="CA"/>
    <property type="match status" value="4"/>
</dbReference>
<feature type="transmembrane region" description="Helical" evidence="17">
    <location>
        <begin position="674"/>
        <end position="702"/>
    </location>
</feature>
<evidence type="ECO:0000256" key="13">
    <source>
        <dbReference type="ARBA" id="ARBA00023180"/>
    </source>
</evidence>
<dbReference type="GO" id="GO:0045296">
    <property type="term" value="F:cadherin binding"/>
    <property type="evidence" value="ECO:0007669"/>
    <property type="project" value="TreeGrafter"/>
</dbReference>
<dbReference type="Gene3D" id="4.10.900.10">
    <property type="entry name" value="TCF3-CBD (Catenin binding domain)"/>
    <property type="match status" value="1"/>
</dbReference>
<dbReference type="PANTHER" id="PTHR24027:SF78">
    <property type="entry name" value="CADHERIN-LIKE PROTEIN 26"/>
    <property type="match status" value="1"/>
</dbReference>
<dbReference type="GO" id="GO:0007043">
    <property type="term" value="P:cell-cell junction assembly"/>
    <property type="evidence" value="ECO:0007669"/>
    <property type="project" value="TreeGrafter"/>
</dbReference>
<keyword evidence="9 15" id="KW-0130">Cell adhesion</keyword>
<evidence type="ECO:0000256" key="17">
    <source>
        <dbReference type="SAM" id="Phobius"/>
    </source>
</evidence>
<evidence type="ECO:0000256" key="1">
    <source>
        <dbReference type="ARBA" id="ARBA00004251"/>
    </source>
</evidence>
<evidence type="ECO:0000313" key="21">
    <source>
        <dbReference type="Proteomes" id="UP000823561"/>
    </source>
</evidence>
<dbReference type="InterPro" id="IPR000233">
    <property type="entry name" value="Cadherin_Y-type_LIR"/>
</dbReference>
<dbReference type="GO" id="GO:0016342">
    <property type="term" value="C:catenin complex"/>
    <property type="evidence" value="ECO:0007669"/>
    <property type="project" value="TreeGrafter"/>
</dbReference>
<dbReference type="PRINTS" id="PR00205">
    <property type="entry name" value="CADHERIN"/>
</dbReference>
<evidence type="ECO:0000256" key="8">
    <source>
        <dbReference type="ARBA" id="ARBA00022837"/>
    </source>
</evidence>
<name>A0AAV6HK60_9TELE</name>
<reference evidence="20 21" key="1">
    <citation type="submission" date="2020-10" db="EMBL/GenBank/DDBJ databases">
        <title>Chromosome-scale genome assembly of the Allis shad, Alosa alosa.</title>
        <authorList>
            <person name="Margot Z."/>
            <person name="Christophe K."/>
            <person name="Cabau C."/>
            <person name="Louis A."/>
            <person name="Berthelot C."/>
            <person name="Parey E."/>
            <person name="Roest Crollius H."/>
            <person name="Montfort J."/>
            <person name="Robinson-Rechavi M."/>
            <person name="Bucao C."/>
            <person name="Bouchez O."/>
            <person name="Gislard M."/>
            <person name="Lluch J."/>
            <person name="Milhes M."/>
            <person name="Lampietro C."/>
            <person name="Lopez Roques C."/>
            <person name="Donnadieu C."/>
            <person name="Braasch I."/>
            <person name="Desvignes T."/>
            <person name="Postlethwait J."/>
            <person name="Bobe J."/>
            <person name="Guiguen Y."/>
        </authorList>
    </citation>
    <scope>NUCLEOTIDE SEQUENCE [LARGE SCALE GENOMIC DNA]</scope>
    <source>
        <strain evidence="20">M-15738</strain>
        <tissue evidence="20">Blood</tissue>
    </source>
</reference>
<dbReference type="Proteomes" id="UP000823561">
    <property type="component" value="Chromosome 1"/>
</dbReference>
<dbReference type="FunFam" id="2.60.40.60:FF:000019">
    <property type="entry name" value="Cadherin 2"/>
    <property type="match status" value="1"/>
</dbReference>
<gene>
    <name evidence="20" type="ORF">AALO_G00018500</name>
</gene>
<dbReference type="FunFam" id="2.60.40.60:FF:000027">
    <property type="entry name" value="Cadherin 2"/>
    <property type="match status" value="1"/>
</dbReference>
<keyword evidence="3" id="KW-1003">Cell membrane</keyword>
<dbReference type="PRINTS" id="PR01818">
    <property type="entry name" value="DESMOCADHERN"/>
</dbReference>
<dbReference type="GO" id="GO:0007156">
    <property type="term" value="P:homophilic cell adhesion via plasma membrane adhesion molecules"/>
    <property type="evidence" value="ECO:0007669"/>
    <property type="project" value="InterPro"/>
</dbReference>
<keyword evidence="12 17" id="KW-0472">Membrane</keyword>
<evidence type="ECO:0000256" key="6">
    <source>
        <dbReference type="ARBA" id="ARBA00022729"/>
    </source>
</evidence>
<keyword evidence="8 14" id="KW-0106">Calcium</keyword>
<keyword evidence="10" id="KW-0965">Cell junction</keyword>
<dbReference type="GO" id="GO:0016477">
    <property type="term" value="P:cell migration"/>
    <property type="evidence" value="ECO:0007669"/>
    <property type="project" value="TreeGrafter"/>
</dbReference>
<comment type="subcellular location">
    <subcellularLocation>
        <location evidence="2">Cell junction</location>
        <location evidence="2">Desmosome</location>
    </subcellularLocation>
    <subcellularLocation>
        <location evidence="1 15">Cell membrane</location>
        <topology evidence="1 15">Single-pass type I membrane protein</topology>
    </subcellularLocation>
</comment>
<feature type="domain" description="Cadherin" evidence="19">
    <location>
        <begin position="462"/>
        <end position="567"/>
    </location>
</feature>
<dbReference type="InterPro" id="IPR020894">
    <property type="entry name" value="Cadherin_CS"/>
</dbReference>
<accession>A0AAV6HK60</accession>
<dbReference type="Pfam" id="PF08758">
    <property type="entry name" value="Cadherin_pro"/>
    <property type="match status" value="1"/>
</dbReference>
<evidence type="ECO:0000256" key="11">
    <source>
        <dbReference type="ARBA" id="ARBA00022989"/>
    </source>
</evidence>
<dbReference type="Pfam" id="PF00028">
    <property type="entry name" value="Cadherin"/>
    <property type="match status" value="4"/>
</dbReference>
<evidence type="ECO:0000256" key="7">
    <source>
        <dbReference type="ARBA" id="ARBA00022737"/>
    </source>
</evidence>
<organism evidence="20 21">
    <name type="scientific">Alosa alosa</name>
    <name type="common">allis shad</name>
    <dbReference type="NCBI Taxonomy" id="278164"/>
    <lineage>
        <taxon>Eukaryota</taxon>
        <taxon>Metazoa</taxon>
        <taxon>Chordata</taxon>
        <taxon>Craniata</taxon>
        <taxon>Vertebrata</taxon>
        <taxon>Euteleostomi</taxon>
        <taxon>Actinopterygii</taxon>
        <taxon>Neopterygii</taxon>
        <taxon>Teleostei</taxon>
        <taxon>Clupei</taxon>
        <taxon>Clupeiformes</taxon>
        <taxon>Clupeoidei</taxon>
        <taxon>Clupeidae</taxon>
        <taxon>Alosa</taxon>
    </lineage>
</organism>
<dbReference type="PROSITE" id="PS50268">
    <property type="entry name" value="CADHERIN_2"/>
    <property type="match status" value="4"/>
</dbReference>
<evidence type="ECO:0000256" key="9">
    <source>
        <dbReference type="ARBA" id="ARBA00022889"/>
    </source>
</evidence>
<feature type="domain" description="Cadherin" evidence="19">
    <location>
        <begin position="348"/>
        <end position="461"/>
    </location>
</feature>
<evidence type="ECO:0000256" key="15">
    <source>
        <dbReference type="RuleBase" id="RU003318"/>
    </source>
</evidence>
<dbReference type="PROSITE" id="PS00232">
    <property type="entry name" value="CADHERIN_1"/>
    <property type="match status" value="2"/>
</dbReference>
<dbReference type="SMART" id="SM01055">
    <property type="entry name" value="Cadherin_pro"/>
    <property type="match status" value="1"/>
</dbReference>
<evidence type="ECO:0000256" key="10">
    <source>
        <dbReference type="ARBA" id="ARBA00022949"/>
    </source>
</evidence>
<evidence type="ECO:0000256" key="3">
    <source>
        <dbReference type="ARBA" id="ARBA00022475"/>
    </source>
</evidence>
<evidence type="ECO:0000256" key="5">
    <source>
        <dbReference type="ARBA" id="ARBA00022723"/>
    </source>
</evidence>
<dbReference type="InterPro" id="IPR027397">
    <property type="entry name" value="Catenin-bd_sf"/>
</dbReference>
<keyword evidence="21" id="KW-1185">Reference proteome</keyword>
<evidence type="ECO:0000256" key="16">
    <source>
        <dbReference type="RuleBase" id="RU004358"/>
    </source>
</evidence>
<dbReference type="Gene3D" id="2.60.40.60">
    <property type="entry name" value="Cadherins"/>
    <property type="match status" value="6"/>
</dbReference>
<evidence type="ECO:0000256" key="4">
    <source>
        <dbReference type="ARBA" id="ARBA00022692"/>
    </source>
</evidence>
<dbReference type="InterPro" id="IPR002126">
    <property type="entry name" value="Cadherin-like_dom"/>
</dbReference>
<dbReference type="FunFam" id="2.60.40.60:FF:000011">
    <property type="entry name" value="Cadherin 1"/>
    <property type="match status" value="1"/>
</dbReference>